<evidence type="ECO:0000313" key="2">
    <source>
        <dbReference type="Proteomes" id="UP000008177"/>
    </source>
</evidence>
<dbReference type="HOGENOM" id="CLU_2812022_0_0_1"/>
<name>G2XXK4_BOTF4</name>
<dbReference type="EMBL" id="FQ790275">
    <property type="protein sequence ID" value="CCD45043.1"/>
    <property type="molecule type" value="Genomic_DNA"/>
</dbReference>
<evidence type="ECO:0000313" key="1">
    <source>
        <dbReference type="EMBL" id="CCD45043.1"/>
    </source>
</evidence>
<proteinExistence type="predicted"/>
<dbReference type="InParanoid" id="G2XXK4"/>
<protein>
    <submittedName>
        <fullName evidence="1">Uncharacterized protein</fullName>
    </submittedName>
</protein>
<organism evidence="1 2">
    <name type="scientific">Botryotinia fuckeliana (strain T4)</name>
    <name type="common">Noble rot fungus</name>
    <name type="synonym">Botrytis cinerea</name>
    <dbReference type="NCBI Taxonomy" id="999810"/>
    <lineage>
        <taxon>Eukaryota</taxon>
        <taxon>Fungi</taxon>
        <taxon>Dikarya</taxon>
        <taxon>Ascomycota</taxon>
        <taxon>Pezizomycotina</taxon>
        <taxon>Leotiomycetes</taxon>
        <taxon>Helotiales</taxon>
        <taxon>Sclerotiniaceae</taxon>
        <taxon>Botrytis</taxon>
    </lineage>
</organism>
<reference evidence="2" key="1">
    <citation type="journal article" date="2011" name="PLoS Genet.">
        <title>Genomic analysis of the necrotrophic fungal pathogens Sclerotinia sclerotiorum and Botrytis cinerea.</title>
        <authorList>
            <person name="Amselem J."/>
            <person name="Cuomo C.A."/>
            <person name="van Kan J.A."/>
            <person name="Viaud M."/>
            <person name="Benito E.P."/>
            <person name="Couloux A."/>
            <person name="Coutinho P.M."/>
            <person name="de Vries R.P."/>
            <person name="Dyer P.S."/>
            <person name="Fillinger S."/>
            <person name="Fournier E."/>
            <person name="Gout L."/>
            <person name="Hahn M."/>
            <person name="Kohn L."/>
            <person name="Lapalu N."/>
            <person name="Plummer K.M."/>
            <person name="Pradier J.M."/>
            <person name="Quevillon E."/>
            <person name="Sharon A."/>
            <person name="Simon A."/>
            <person name="ten Have A."/>
            <person name="Tudzynski B."/>
            <person name="Tudzynski P."/>
            <person name="Wincker P."/>
            <person name="Andrew M."/>
            <person name="Anthouard V."/>
            <person name="Beever R.E."/>
            <person name="Beffa R."/>
            <person name="Benoit I."/>
            <person name="Bouzid O."/>
            <person name="Brault B."/>
            <person name="Chen Z."/>
            <person name="Choquer M."/>
            <person name="Collemare J."/>
            <person name="Cotton P."/>
            <person name="Danchin E.G."/>
            <person name="Da Silva C."/>
            <person name="Gautier A."/>
            <person name="Giraud C."/>
            <person name="Giraud T."/>
            <person name="Gonzalez C."/>
            <person name="Grossetete S."/>
            <person name="Guldener U."/>
            <person name="Henrissat B."/>
            <person name="Howlett B.J."/>
            <person name="Kodira C."/>
            <person name="Kretschmer M."/>
            <person name="Lappartient A."/>
            <person name="Leroch M."/>
            <person name="Levis C."/>
            <person name="Mauceli E."/>
            <person name="Neuveglise C."/>
            <person name="Oeser B."/>
            <person name="Pearson M."/>
            <person name="Poulain J."/>
            <person name="Poussereau N."/>
            <person name="Quesneville H."/>
            <person name="Rascle C."/>
            <person name="Schumacher J."/>
            <person name="Segurens B."/>
            <person name="Sexton A."/>
            <person name="Silva E."/>
            <person name="Sirven C."/>
            <person name="Soanes D.M."/>
            <person name="Talbot N.J."/>
            <person name="Templeton M."/>
            <person name="Yandava C."/>
            <person name="Yarden O."/>
            <person name="Zeng Q."/>
            <person name="Rollins J.A."/>
            <person name="Lebrun M.H."/>
            <person name="Dickman M."/>
        </authorList>
    </citation>
    <scope>NUCLEOTIDE SEQUENCE [LARGE SCALE GENOMIC DNA]</scope>
    <source>
        <strain evidence="2">T4</strain>
    </source>
</reference>
<sequence>MELIVKDLICNESINSWSQYEKYSHAFALLPPITRYTFLRSAPRNNVPMKNLRIFTPFMFLVLPSTI</sequence>
<gene>
    <name evidence="1" type="ORF">BofuT4_uP007600.1</name>
</gene>
<accession>G2XXK4</accession>
<dbReference type="AlphaFoldDB" id="G2XXK4"/>
<dbReference type="Proteomes" id="UP000008177">
    <property type="component" value="Unplaced contigs"/>
</dbReference>